<gene>
    <name evidence="2" type="primary">ORF213214</name>
</gene>
<dbReference type="InterPro" id="IPR007110">
    <property type="entry name" value="Ig-like_dom"/>
</dbReference>
<dbReference type="PROSITE" id="PS50835">
    <property type="entry name" value="IG_LIKE"/>
    <property type="match status" value="1"/>
</dbReference>
<reference evidence="2" key="1">
    <citation type="submission" date="2014-12" db="EMBL/GenBank/DDBJ databases">
        <title>Insight into the proteome of Arion vulgaris.</title>
        <authorList>
            <person name="Aradska J."/>
            <person name="Bulat T."/>
            <person name="Smidak R."/>
            <person name="Sarate P."/>
            <person name="Gangsoo J."/>
            <person name="Sialana F."/>
            <person name="Bilban M."/>
            <person name="Lubec G."/>
        </authorList>
    </citation>
    <scope>NUCLEOTIDE SEQUENCE</scope>
    <source>
        <tissue evidence="2">Skin</tissue>
    </source>
</reference>
<dbReference type="PANTHER" id="PTHR47633">
    <property type="entry name" value="IMMUNOGLOBULIN"/>
    <property type="match status" value="1"/>
</dbReference>
<proteinExistence type="predicted"/>
<dbReference type="InterPro" id="IPR013783">
    <property type="entry name" value="Ig-like_fold"/>
</dbReference>
<dbReference type="Gene3D" id="2.60.40.10">
    <property type="entry name" value="Immunoglobulins"/>
    <property type="match status" value="1"/>
</dbReference>
<evidence type="ECO:0000313" key="2">
    <source>
        <dbReference type="EMBL" id="CEK96725.1"/>
    </source>
</evidence>
<protein>
    <recommendedName>
        <fullName evidence="1">Ig-like domain-containing protein</fullName>
    </recommendedName>
</protein>
<dbReference type="AlphaFoldDB" id="A0A0B7BX01"/>
<organism evidence="2">
    <name type="scientific">Arion vulgaris</name>
    <dbReference type="NCBI Taxonomy" id="1028688"/>
    <lineage>
        <taxon>Eukaryota</taxon>
        <taxon>Metazoa</taxon>
        <taxon>Spiralia</taxon>
        <taxon>Lophotrochozoa</taxon>
        <taxon>Mollusca</taxon>
        <taxon>Gastropoda</taxon>
        <taxon>Heterobranchia</taxon>
        <taxon>Euthyneura</taxon>
        <taxon>Panpulmonata</taxon>
        <taxon>Eupulmonata</taxon>
        <taxon>Stylommatophora</taxon>
        <taxon>Helicina</taxon>
        <taxon>Arionoidea</taxon>
        <taxon>Arionidae</taxon>
        <taxon>Arion</taxon>
    </lineage>
</organism>
<name>A0A0B7BX01_9EUPU</name>
<feature type="domain" description="Ig-like" evidence="1">
    <location>
        <begin position="62"/>
        <end position="128"/>
    </location>
</feature>
<dbReference type="Pfam" id="PF07679">
    <property type="entry name" value="I-set"/>
    <property type="match status" value="1"/>
</dbReference>
<sequence length="128" mass="14445">IDGSRQGKIVDDDENSIEETVEHRVSWIKKVEEEKEKDKIENEGVDDAAIKEGEDDRLLSEPRIVQKLQDTKVESGKTLKLRTQVQATPRPDVVWSKDGSVLQQGNRITLVIEDDIYSLEIADVSDGD</sequence>
<dbReference type="InterPro" id="IPR036179">
    <property type="entry name" value="Ig-like_dom_sf"/>
</dbReference>
<dbReference type="EMBL" id="HACG01049860">
    <property type="protein sequence ID" value="CEK96725.1"/>
    <property type="molecule type" value="Transcribed_RNA"/>
</dbReference>
<dbReference type="InterPro" id="IPR013098">
    <property type="entry name" value="Ig_I-set"/>
</dbReference>
<evidence type="ECO:0000259" key="1">
    <source>
        <dbReference type="PROSITE" id="PS50835"/>
    </source>
</evidence>
<accession>A0A0B7BX01</accession>
<feature type="non-terminal residue" evidence="2">
    <location>
        <position position="128"/>
    </location>
</feature>
<feature type="non-terminal residue" evidence="2">
    <location>
        <position position="1"/>
    </location>
</feature>
<dbReference type="SUPFAM" id="SSF48726">
    <property type="entry name" value="Immunoglobulin"/>
    <property type="match status" value="1"/>
</dbReference>